<evidence type="ECO:0000256" key="2">
    <source>
        <dbReference type="ARBA" id="ARBA00010663"/>
    </source>
</evidence>
<dbReference type="InterPro" id="IPR000276">
    <property type="entry name" value="GPCR_Rhodpsn"/>
</dbReference>
<dbReference type="AlphaFoldDB" id="A0A182IJA3"/>
<dbReference type="Gene3D" id="1.20.1070.10">
    <property type="entry name" value="Rhodopsin 7-helix transmembrane proteins"/>
    <property type="match status" value="1"/>
</dbReference>
<evidence type="ECO:0000256" key="4">
    <source>
        <dbReference type="ARBA" id="ARBA00022989"/>
    </source>
</evidence>
<evidence type="ECO:0000256" key="5">
    <source>
        <dbReference type="ARBA" id="ARBA00023040"/>
    </source>
</evidence>
<comment type="subcellular location">
    <subcellularLocation>
        <location evidence="1">Membrane</location>
        <topology evidence="1">Multi-pass membrane protein</topology>
    </subcellularLocation>
</comment>
<name>A0A182IJA3_ANOAO</name>
<evidence type="ECO:0000256" key="7">
    <source>
        <dbReference type="ARBA" id="ARBA00023170"/>
    </source>
</evidence>
<evidence type="ECO:0000256" key="1">
    <source>
        <dbReference type="ARBA" id="ARBA00004141"/>
    </source>
</evidence>
<evidence type="ECO:0000256" key="6">
    <source>
        <dbReference type="ARBA" id="ARBA00023136"/>
    </source>
</evidence>
<feature type="domain" description="G-protein coupled receptors family 1 profile" evidence="9">
    <location>
        <begin position="360"/>
        <end position="433"/>
    </location>
</feature>
<keyword evidence="8" id="KW-0807">Transducer</keyword>
<reference evidence="10" key="1">
    <citation type="submission" date="2022-08" db="UniProtKB">
        <authorList>
            <consortium name="EnsemblMetazoa"/>
        </authorList>
    </citation>
    <scope>IDENTIFICATION</scope>
    <source>
        <strain evidence="10">EBRO</strain>
    </source>
</reference>
<keyword evidence="4" id="KW-1133">Transmembrane helix</keyword>
<protein>
    <recommendedName>
        <fullName evidence="9">G-protein coupled receptors family 1 profile domain-containing protein</fullName>
    </recommendedName>
</protein>
<dbReference type="GO" id="GO:0004930">
    <property type="term" value="F:G protein-coupled receptor activity"/>
    <property type="evidence" value="ECO:0007669"/>
    <property type="project" value="UniProtKB-KW"/>
</dbReference>
<keyword evidence="7" id="KW-0675">Receptor</keyword>
<comment type="similarity">
    <text evidence="2">Belongs to the G-protein coupled receptor 1 family.</text>
</comment>
<dbReference type="GO" id="GO:0005886">
    <property type="term" value="C:plasma membrane"/>
    <property type="evidence" value="ECO:0007669"/>
    <property type="project" value="TreeGrafter"/>
</dbReference>
<evidence type="ECO:0000256" key="8">
    <source>
        <dbReference type="ARBA" id="ARBA00023224"/>
    </source>
</evidence>
<evidence type="ECO:0000259" key="9">
    <source>
        <dbReference type="PROSITE" id="PS50262"/>
    </source>
</evidence>
<dbReference type="PANTHER" id="PTHR24243">
    <property type="entry name" value="G-PROTEIN COUPLED RECEPTOR"/>
    <property type="match status" value="1"/>
</dbReference>
<dbReference type="STRING" id="41427.A0A182IJA3"/>
<keyword evidence="6" id="KW-0472">Membrane</keyword>
<dbReference type="EnsemblMetazoa" id="AATE000220-RA">
    <property type="protein sequence ID" value="AATE000220-PA.1"/>
    <property type="gene ID" value="AATE000220"/>
</dbReference>
<evidence type="ECO:0000256" key="3">
    <source>
        <dbReference type="ARBA" id="ARBA00022692"/>
    </source>
</evidence>
<proteinExistence type="inferred from homology"/>
<keyword evidence="3" id="KW-0812">Transmembrane</keyword>
<dbReference type="InterPro" id="IPR017452">
    <property type="entry name" value="GPCR_Rhodpsn_7TM"/>
</dbReference>
<dbReference type="PANTHER" id="PTHR24243:SF233">
    <property type="entry name" value="THYROTROPIN-RELEASING HORMONE RECEPTOR"/>
    <property type="match status" value="1"/>
</dbReference>
<evidence type="ECO:0000313" key="10">
    <source>
        <dbReference type="EnsemblMetazoa" id="AATE000220-PA.1"/>
    </source>
</evidence>
<sequence length="433" mass="45967">MVPLSGLLSCNNFLGLHEGSAGGYSLALVYLRSFFIRICCASVPDNAAYRRDTQGAFVLALLNGIRCEPDGRWKASPVDSIAPGLVEQSVNTASDSGACPPPSSRGSVVGELRAGYGGDPGQCGSRKTSQSDHVLPVRHDSTFVARFGRRNSRSVATSEQDSTSWLLQRRAVSLARPSNAPGPSSWQHPRGEKQHVASPYSGEITKRNKGSRTSPRLSATAVWAATAVLSTIFHLITVTSAYSIEGDPGDTNASSWNALGNHRHGYNSYAAYGNRFGRLLLNGTRTILAAAATTNSSTATGTTSSPSEPGPFDGDRGFVAAGGTVSAGFNESSEMPQIPEYIRATSMVFCIIIMCLGVIGNIMVPIVILKTKDMRNSTNIFLTNLSIADLLVLLVCTPTVLVEVNSPPEVWVLGEEMYVAPLLSSTENMASMT</sequence>
<dbReference type="VEuPathDB" id="VectorBase:AATE000220"/>
<accession>A0A182IJA3</accession>
<keyword evidence="5" id="KW-0297">G-protein coupled receptor</keyword>
<dbReference type="Pfam" id="PF00001">
    <property type="entry name" value="7tm_1"/>
    <property type="match status" value="1"/>
</dbReference>
<dbReference type="PRINTS" id="PR00237">
    <property type="entry name" value="GPCRRHODOPSN"/>
</dbReference>
<dbReference type="PROSITE" id="PS50262">
    <property type="entry name" value="G_PROTEIN_RECEP_F1_2"/>
    <property type="match status" value="1"/>
</dbReference>
<organism evidence="10">
    <name type="scientific">Anopheles atroparvus</name>
    <name type="common">European mosquito</name>
    <dbReference type="NCBI Taxonomy" id="41427"/>
    <lineage>
        <taxon>Eukaryota</taxon>
        <taxon>Metazoa</taxon>
        <taxon>Ecdysozoa</taxon>
        <taxon>Arthropoda</taxon>
        <taxon>Hexapoda</taxon>
        <taxon>Insecta</taxon>
        <taxon>Pterygota</taxon>
        <taxon>Neoptera</taxon>
        <taxon>Endopterygota</taxon>
        <taxon>Diptera</taxon>
        <taxon>Nematocera</taxon>
        <taxon>Culicoidea</taxon>
        <taxon>Culicidae</taxon>
        <taxon>Anophelinae</taxon>
        <taxon>Anopheles</taxon>
    </lineage>
</organism>
<dbReference type="SUPFAM" id="SSF81321">
    <property type="entry name" value="Family A G protein-coupled receptor-like"/>
    <property type="match status" value="1"/>
</dbReference>